<reference evidence="1 2" key="1">
    <citation type="submission" date="2011-02" db="EMBL/GenBank/DDBJ databases">
        <title>The Genome Sequence of Sphaeroforma arctica JP610.</title>
        <authorList>
            <consortium name="The Broad Institute Genome Sequencing Platform"/>
            <person name="Russ C."/>
            <person name="Cuomo C."/>
            <person name="Young S.K."/>
            <person name="Zeng Q."/>
            <person name="Gargeya S."/>
            <person name="Alvarado L."/>
            <person name="Berlin A."/>
            <person name="Chapman S.B."/>
            <person name="Chen Z."/>
            <person name="Freedman E."/>
            <person name="Gellesch M."/>
            <person name="Goldberg J."/>
            <person name="Griggs A."/>
            <person name="Gujja S."/>
            <person name="Heilman E."/>
            <person name="Heiman D."/>
            <person name="Howarth C."/>
            <person name="Mehta T."/>
            <person name="Neiman D."/>
            <person name="Pearson M."/>
            <person name="Roberts A."/>
            <person name="Saif S."/>
            <person name="Shea T."/>
            <person name="Shenoy N."/>
            <person name="Sisk P."/>
            <person name="Stolte C."/>
            <person name="Sykes S."/>
            <person name="White J."/>
            <person name="Yandava C."/>
            <person name="Burger G."/>
            <person name="Gray M.W."/>
            <person name="Holland P.W.H."/>
            <person name="King N."/>
            <person name="Lang F.B.F."/>
            <person name="Roger A.J."/>
            <person name="Ruiz-Trillo I."/>
            <person name="Haas B."/>
            <person name="Nusbaum C."/>
            <person name="Birren B."/>
        </authorList>
    </citation>
    <scope>NUCLEOTIDE SEQUENCE [LARGE SCALE GENOMIC DNA]</scope>
    <source>
        <strain evidence="1 2">JP610</strain>
    </source>
</reference>
<evidence type="ECO:0000313" key="1">
    <source>
        <dbReference type="EMBL" id="KNC80120.1"/>
    </source>
</evidence>
<accession>A0A0L0FTI8</accession>
<proteinExistence type="predicted"/>
<dbReference type="GeneID" id="25908011"/>
<dbReference type="EMBL" id="KQ242197">
    <property type="protein sequence ID" value="KNC80120.1"/>
    <property type="molecule type" value="Genomic_DNA"/>
</dbReference>
<gene>
    <name evidence="1" type="ORF">SARC_07507</name>
</gene>
<keyword evidence="2" id="KW-1185">Reference proteome</keyword>
<dbReference type="RefSeq" id="XP_014154022.1">
    <property type="nucleotide sequence ID" value="XM_014298547.1"/>
</dbReference>
<sequence>MTCACMRITHEGTCMDVYHAYIIEERRKEEDLLYREAAELKDVITHLTAQVTHLSTYARDADTAQTSNCKGARDLEVQLTGVCDTLSNSTRDFSANQKHSLDAFKTFLLDHIETEAQQYDAMANGLQTTEHSLTAQVQLMSTHLTDTLTAIAHASDPTQHHNALERVTALSKSVAQDIESLLKGIHDMLNDRGNQAEKLRETIEHQATQLGNAVVHFGAAQVDQFVALNQDLDRMLAAERQKVTDHIARHTTESANDNATQHAHYQQLQTTLIAAVTQGMDTCRTLTQTAAEQSQRRTRERLYAVVRGIDQCTTAYGNMIADAKEDALMQTDSLREGCEELGNATTPHLQAEAHTTITAQTKLTEIQSVSSNSDATITSELEALAHEITKGKAAVNDTVSTGLRALSEHTESLSKEVGQQIVGVKDELATAKDALSTHRQHYDTHVEALTDTVTTHIRSVLDATEESVSAVRHTTAALRTNTAPPHVDVHVYDDLLARPLTRPKTLDKLMLEFYSQRPMSPEPTAECDDTHNTAAEEETHALHNTMQRLSMSTTYATSGRENRSPDFRDTKRNLADTSITPVREAISKRIEFGAGDD</sequence>
<evidence type="ECO:0008006" key="3">
    <source>
        <dbReference type="Google" id="ProtNLM"/>
    </source>
</evidence>
<protein>
    <recommendedName>
        <fullName evidence="3">Kinesin-associated microtubule-binding domain-containing protein</fullName>
    </recommendedName>
</protein>
<evidence type="ECO:0000313" key="2">
    <source>
        <dbReference type="Proteomes" id="UP000054560"/>
    </source>
</evidence>
<organism evidence="1 2">
    <name type="scientific">Sphaeroforma arctica JP610</name>
    <dbReference type="NCBI Taxonomy" id="667725"/>
    <lineage>
        <taxon>Eukaryota</taxon>
        <taxon>Ichthyosporea</taxon>
        <taxon>Ichthyophonida</taxon>
        <taxon>Sphaeroforma</taxon>
    </lineage>
</organism>
<name>A0A0L0FTI8_9EUKA</name>
<dbReference type="Proteomes" id="UP000054560">
    <property type="component" value="Unassembled WGS sequence"/>
</dbReference>
<dbReference type="AlphaFoldDB" id="A0A0L0FTI8"/>